<gene>
    <name evidence="1" type="ORF">RRG08_067414</name>
</gene>
<proteinExistence type="predicted"/>
<reference evidence="1" key="1">
    <citation type="journal article" date="2023" name="G3 (Bethesda)">
        <title>A reference genome for the long-term kleptoplast-retaining sea slug Elysia crispata morphotype clarki.</title>
        <authorList>
            <person name="Eastman K.E."/>
            <person name="Pendleton A.L."/>
            <person name="Shaikh M.A."/>
            <person name="Suttiyut T."/>
            <person name="Ogas R."/>
            <person name="Tomko P."/>
            <person name="Gavelis G."/>
            <person name="Widhalm J.R."/>
            <person name="Wisecaver J.H."/>
        </authorList>
    </citation>
    <scope>NUCLEOTIDE SEQUENCE</scope>
    <source>
        <strain evidence="1">ECLA1</strain>
    </source>
</reference>
<protein>
    <submittedName>
        <fullName evidence="1">Uncharacterized protein</fullName>
    </submittedName>
</protein>
<dbReference type="InterPro" id="IPR016181">
    <property type="entry name" value="Acyl_CoA_acyltransferase"/>
</dbReference>
<dbReference type="SUPFAM" id="SSF55729">
    <property type="entry name" value="Acyl-CoA N-acyltransferases (Nat)"/>
    <property type="match status" value="1"/>
</dbReference>
<organism evidence="1 2">
    <name type="scientific">Elysia crispata</name>
    <name type="common">lettuce slug</name>
    <dbReference type="NCBI Taxonomy" id="231223"/>
    <lineage>
        <taxon>Eukaryota</taxon>
        <taxon>Metazoa</taxon>
        <taxon>Spiralia</taxon>
        <taxon>Lophotrochozoa</taxon>
        <taxon>Mollusca</taxon>
        <taxon>Gastropoda</taxon>
        <taxon>Heterobranchia</taxon>
        <taxon>Euthyneura</taxon>
        <taxon>Panpulmonata</taxon>
        <taxon>Sacoglossa</taxon>
        <taxon>Placobranchoidea</taxon>
        <taxon>Plakobranchidae</taxon>
        <taxon>Elysia</taxon>
    </lineage>
</organism>
<sequence length="155" mass="17483">MSTLRLLRYSLHGRKGSMRHKQIAHVNRTKVFANNGIVAMFSTSYKAVRCSPIMTWISRMSTFCSKTLPLNLNTSLLFSARKSTVSSDIVIREATVSDYAAVVDLIDEDGVHDYLPALYKHQVSDPDNFPYVATLGGRVVSEKCDIDFDKYGFMY</sequence>
<dbReference type="AlphaFoldDB" id="A0AAE1CL10"/>
<dbReference type="EMBL" id="JAWDGP010007741">
    <property type="protein sequence ID" value="KAK3706684.1"/>
    <property type="molecule type" value="Genomic_DNA"/>
</dbReference>
<comment type="caution">
    <text evidence="1">The sequence shown here is derived from an EMBL/GenBank/DDBJ whole genome shotgun (WGS) entry which is preliminary data.</text>
</comment>
<evidence type="ECO:0000313" key="1">
    <source>
        <dbReference type="EMBL" id="KAK3706684.1"/>
    </source>
</evidence>
<keyword evidence="2" id="KW-1185">Reference proteome</keyword>
<name>A0AAE1CL10_9GAST</name>
<evidence type="ECO:0000313" key="2">
    <source>
        <dbReference type="Proteomes" id="UP001283361"/>
    </source>
</evidence>
<accession>A0AAE1CL10</accession>
<dbReference type="Proteomes" id="UP001283361">
    <property type="component" value="Unassembled WGS sequence"/>
</dbReference>